<protein>
    <submittedName>
        <fullName evidence="1">Uncharacterized protein</fullName>
    </submittedName>
</protein>
<proteinExistence type="predicted"/>
<dbReference type="AlphaFoldDB" id="A0A8X6PXY5"/>
<evidence type="ECO:0000313" key="2">
    <source>
        <dbReference type="Proteomes" id="UP000887013"/>
    </source>
</evidence>
<accession>A0A8X6PXY5</accession>
<dbReference type="Proteomes" id="UP000887013">
    <property type="component" value="Unassembled WGS sequence"/>
</dbReference>
<keyword evidence="2" id="KW-1185">Reference proteome</keyword>
<sequence length="166" mass="19157">MMSFGEMEQPYLPNGQGCDFEVVDFQFVSTVNFHWQGSANHEYVAPDAGFGRYFPELLQEDCSREGQKPPSPCSEKFYFYLHRENGRKYSHEVKMSGERSSLLSDVIRQRVRITASFAKKLEPHRLRMLATAVVIYFCVTRTSRECSNGIETSRKNQPFSSKGARY</sequence>
<organism evidence="1 2">
    <name type="scientific">Nephila pilipes</name>
    <name type="common">Giant wood spider</name>
    <name type="synonym">Nephila maculata</name>
    <dbReference type="NCBI Taxonomy" id="299642"/>
    <lineage>
        <taxon>Eukaryota</taxon>
        <taxon>Metazoa</taxon>
        <taxon>Ecdysozoa</taxon>
        <taxon>Arthropoda</taxon>
        <taxon>Chelicerata</taxon>
        <taxon>Arachnida</taxon>
        <taxon>Araneae</taxon>
        <taxon>Araneomorphae</taxon>
        <taxon>Entelegynae</taxon>
        <taxon>Araneoidea</taxon>
        <taxon>Nephilidae</taxon>
        <taxon>Nephila</taxon>
    </lineage>
</organism>
<name>A0A8X6PXY5_NEPPI</name>
<dbReference type="EMBL" id="BMAW01119744">
    <property type="protein sequence ID" value="GFT86178.1"/>
    <property type="molecule type" value="Genomic_DNA"/>
</dbReference>
<gene>
    <name evidence="1" type="ORF">NPIL_539781</name>
</gene>
<comment type="caution">
    <text evidence="1">The sequence shown here is derived from an EMBL/GenBank/DDBJ whole genome shotgun (WGS) entry which is preliminary data.</text>
</comment>
<evidence type="ECO:0000313" key="1">
    <source>
        <dbReference type="EMBL" id="GFT86178.1"/>
    </source>
</evidence>
<reference evidence="1" key="1">
    <citation type="submission" date="2020-08" db="EMBL/GenBank/DDBJ databases">
        <title>Multicomponent nature underlies the extraordinary mechanical properties of spider dragline silk.</title>
        <authorList>
            <person name="Kono N."/>
            <person name="Nakamura H."/>
            <person name="Mori M."/>
            <person name="Yoshida Y."/>
            <person name="Ohtoshi R."/>
            <person name="Malay A.D."/>
            <person name="Moran D.A.P."/>
            <person name="Tomita M."/>
            <person name="Numata K."/>
            <person name="Arakawa K."/>
        </authorList>
    </citation>
    <scope>NUCLEOTIDE SEQUENCE</scope>
</reference>